<feature type="transmembrane region" description="Helical" evidence="2">
    <location>
        <begin position="12"/>
        <end position="31"/>
    </location>
</feature>
<proteinExistence type="predicted"/>
<dbReference type="Proteomes" id="UP000479000">
    <property type="component" value="Unassembled WGS sequence"/>
</dbReference>
<gene>
    <name evidence="3" type="ORF">NTEN_LOCUS24351</name>
</gene>
<evidence type="ECO:0000313" key="4">
    <source>
        <dbReference type="Proteomes" id="UP000479000"/>
    </source>
</evidence>
<keyword evidence="1" id="KW-1015">Disulfide bond</keyword>
<dbReference type="InterPro" id="IPR006825">
    <property type="entry name" value="Eclosion"/>
</dbReference>
<evidence type="ECO:0000313" key="3">
    <source>
        <dbReference type="EMBL" id="CAB0020815.1"/>
    </source>
</evidence>
<feature type="disulfide bond" evidence="1">
    <location>
        <begin position="87"/>
        <end position="115"/>
    </location>
</feature>
<dbReference type="GO" id="GO:0008255">
    <property type="term" value="F:ecdysis-triggering hormone activity"/>
    <property type="evidence" value="ECO:0007669"/>
    <property type="project" value="InterPro"/>
</dbReference>
<reference evidence="3 4" key="1">
    <citation type="submission" date="2020-02" db="EMBL/GenBank/DDBJ databases">
        <authorList>
            <person name="Ferguson B K."/>
        </authorList>
    </citation>
    <scope>NUCLEOTIDE SEQUENCE [LARGE SCALE GENOMIC DNA]</scope>
</reference>
<sequence length="129" mass="14399">MIKLCLNFTCQIMEVLCVIYAPLVFFLHIFIHHLFLIRPQLVGFFGDFSSNLGGFDVVSAVSDVRTMPTLIFSANTVGVCIRNCAQCKKMFGAYFQGELCADTCLKFKGKLIPDCEDVTSIGPFLNKLE</sequence>
<accession>A0A6H5HT06</accession>
<keyword evidence="4" id="KW-1185">Reference proteome</keyword>
<dbReference type="GO" id="GO:0018990">
    <property type="term" value="P:ecdysis, chitin-based cuticle"/>
    <property type="evidence" value="ECO:0007669"/>
    <property type="project" value="InterPro"/>
</dbReference>
<keyword evidence="2" id="KW-0472">Membrane</keyword>
<dbReference type="OrthoDB" id="6432957at2759"/>
<evidence type="ECO:0000256" key="1">
    <source>
        <dbReference type="PIRSR" id="PIRSR001859-50"/>
    </source>
</evidence>
<dbReference type="GO" id="GO:0007218">
    <property type="term" value="P:neuropeptide signaling pathway"/>
    <property type="evidence" value="ECO:0007669"/>
    <property type="project" value="InterPro"/>
</dbReference>
<evidence type="ECO:0008006" key="5">
    <source>
        <dbReference type="Google" id="ProtNLM"/>
    </source>
</evidence>
<feature type="disulfide bond" evidence="1">
    <location>
        <begin position="84"/>
        <end position="100"/>
    </location>
</feature>
<dbReference type="AlphaFoldDB" id="A0A6H5HT06"/>
<evidence type="ECO:0000256" key="2">
    <source>
        <dbReference type="SAM" id="Phobius"/>
    </source>
</evidence>
<feature type="disulfide bond" evidence="1">
    <location>
        <begin position="80"/>
        <end position="104"/>
    </location>
</feature>
<keyword evidence="2" id="KW-1133">Transmembrane helix</keyword>
<dbReference type="Pfam" id="PF04736">
    <property type="entry name" value="Eclosion"/>
    <property type="match status" value="1"/>
</dbReference>
<organism evidence="3 4">
    <name type="scientific">Nesidiocoris tenuis</name>
    <dbReference type="NCBI Taxonomy" id="355587"/>
    <lineage>
        <taxon>Eukaryota</taxon>
        <taxon>Metazoa</taxon>
        <taxon>Ecdysozoa</taxon>
        <taxon>Arthropoda</taxon>
        <taxon>Hexapoda</taxon>
        <taxon>Insecta</taxon>
        <taxon>Pterygota</taxon>
        <taxon>Neoptera</taxon>
        <taxon>Paraneoptera</taxon>
        <taxon>Hemiptera</taxon>
        <taxon>Heteroptera</taxon>
        <taxon>Panheteroptera</taxon>
        <taxon>Cimicomorpha</taxon>
        <taxon>Miridae</taxon>
        <taxon>Dicyphina</taxon>
        <taxon>Nesidiocoris</taxon>
    </lineage>
</organism>
<protein>
    <recommendedName>
        <fullName evidence="5">Eclosion hormone</fullName>
    </recommendedName>
</protein>
<name>A0A6H5HT06_9HEMI</name>
<keyword evidence="2" id="KW-0812">Transmembrane</keyword>
<dbReference type="EMBL" id="CADCXU010035819">
    <property type="protein sequence ID" value="CAB0020815.1"/>
    <property type="molecule type" value="Genomic_DNA"/>
</dbReference>